<keyword evidence="2" id="KW-1185">Reference proteome</keyword>
<reference evidence="1" key="1">
    <citation type="journal article" date="2022" name="Int. J. Mol. Sci.">
        <title>Draft Genome of Tanacetum Coccineum: Genomic Comparison of Closely Related Tanacetum-Family Plants.</title>
        <authorList>
            <person name="Yamashiro T."/>
            <person name="Shiraishi A."/>
            <person name="Nakayama K."/>
            <person name="Satake H."/>
        </authorList>
    </citation>
    <scope>NUCLEOTIDE SEQUENCE</scope>
</reference>
<accession>A0ABQ4Y867</accession>
<comment type="caution">
    <text evidence="1">The sequence shown here is derived from an EMBL/GenBank/DDBJ whole genome shotgun (WGS) entry which is preliminary data.</text>
</comment>
<gene>
    <name evidence="1" type="ORF">Tco_0705984</name>
</gene>
<reference evidence="1" key="2">
    <citation type="submission" date="2022-01" db="EMBL/GenBank/DDBJ databases">
        <authorList>
            <person name="Yamashiro T."/>
            <person name="Shiraishi A."/>
            <person name="Satake H."/>
            <person name="Nakayama K."/>
        </authorList>
    </citation>
    <scope>NUCLEOTIDE SEQUENCE</scope>
</reference>
<evidence type="ECO:0000313" key="2">
    <source>
        <dbReference type="Proteomes" id="UP001151760"/>
    </source>
</evidence>
<name>A0ABQ4Y867_9ASTR</name>
<sequence>MDTGDKKSVNDFEEEKLNEDDGDFEQFQASKKMVLPSIQGVTCQLYILDDIVLCGAYRTAVSVNKVGEHTRIMGHLGVDGISFGGRYRVVLGETGVFISSVPGRGGAISWQLKTRSPDRILLREHFNDGILLPSVCSMECAKHGSGRNGLLLANHVGLSILSEVDLSKKRRLFKSSKEFTVKFQDRHTILVPQSYHGDWNLESNGYILVASARKGRIDEIFLPKYWRKNQDGKGVSRYKSSVLAWKQDRSFTYPVSTYPGRCIDIQDMSVSPLR</sequence>
<evidence type="ECO:0000313" key="1">
    <source>
        <dbReference type="EMBL" id="GJS73143.1"/>
    </source>
</evidence>
<organism evidence="1 2">
    <name type="scientific">Tanacetum coccineum</name>
    <dbReference type="NCBI Taxonomy" id="301880"/>
    <lineage>
        <taxon>Eukaryota</taxon>
        <taxon>Viridiplantae</taxon>
        <taxon>Streptophyta</taxon>
        <taxon>Embryophyta</taxon>
        <taxon>Tracheophyta</taxon>
        <taxon>Spermatophyta</taxon>
        <taxon>Magnoliopsida</taxon>
        <taxon>eudicotyledons</taxon>
        <taxon>Gunneridae</taxon>
        <taxon>Pentapetalae</taxon>
        <taxon>asterids</taxon>
        <taxon>campanulids</taxon>
        <taxon>Asterales</taxon>
        <taxon>Asteraceae</taxon>
        <taxon>Asteroideae</taxon>
        <taxon>Anthemideae</taxon>
        <taxon>Anthemidinae</taxon>
        <taxon>Tanacetum</taxon>
    </lineage>
</organism>
<protein>
    <submittedName>
        <fullName evidence="1">Uncharacterized protein</fullName>
    </submittedName>
</protein>
<dbReference type="Proteomes" id="UP001151760">
    <property type="component" value="Unassembled WGS sequence"/>
</dbReference>
<proteinExistence type="predicted"/>
<dbReference type="EMBL" id="BQNB010010133">
    <property type="protein sequence ID" value="GJS73143.1"/>
    <property type="molecule type" value="Genomic_DNA"/>
</dbReference>